<keyword evidence="1" id="KW-0808">Transferase</keyword>
<sequence length="197" mass="20555">MATDPAEPIRVATGLVVLVGPPASGKTSFVRALIERRQIDPGAVSSSDEIRAELAAGPPSDAADARIFAERDRRLAARLADGRTAIAESTNVTPQARARLIALARRFAAPVTALRFEPDLGVLLRQHAERGRTDLTGEEVRAYAELMARHAGPGRLRAEGASAVHDVPGSRQGSTPAQAAARFSFGTGGGFGAGATR</sequence>
<dbReference type="Pfam" id="PF13671">
    <property type="entry name" value="AAA_33"/>
    <property type="match status" value="1"/>
</dbReference>
<dbReference type="AlphaFoldDB" id="A0A561SEN0"/>
<protein>
    <submittedName>
        <fullName evidence="1">Putative kinase</fullName>
    </submittedName>
</protein>
<gene>
    <name evidence="1" type="ORF">FHX73_16448</name>
</gene>
<organism evidence="1 2">
    <name type="scientific">Kitasatospora viridis</name>
    <dbReference type="NCBI Taxonomy" id="281105"/>
    <lineage>
        <taxon>Bacteria</taxon>
        <taxon>Bacillati</taxon>
        <taxon>Actinomycetota</taxon>
        <taxon>Actinomycetes</taxon>
        <taxon>Kitasatosporales</taxon>
        <taxon>Streptomycetaceae</taxon>
        <taxon>Kitasatospora</taxon>
    </lineage>
</organism>
<dbReference type="Proteomes" id="UP000317940">
    <property type="component" value="Unassembled WGS sequence"/>
</dbReference>
<accession>A0A561SEN0</accession>
<keyword evidence="1" id="KW-0418">Kinase</keyword>
<reference evidence="1 2" key="1">
    <citation type="submission" date="2019-06" db="EMBL/GenBank/DDBJ databases">
        <title>Sequencing the genomes of 1000 actinobacteria strains.</title>
        <authorList>
            <person name="Klenk H.-P."/>
        </authorList>
    </citation>
    <scope>NUCLEOTIDE SEQUENCE [LARGE SCALE GENOMIC DNA]</scope>
    <source>
        <strain evidence="1 2">DSM 44826</strain>
    </source>
</reference>
<evidence type="ECO:0000313" key="2">
    <source>
        <dbReference type="Proteomes" id="UP000317940"/>
    </source>
</evidence>
<dbReference type="GO" id="GO:0016301">
    <property type="term" value="F:kinase activity"/>
    <property type="evidence" value="ECO:0007669"/>
    <property type="project" value="UniProtKB-KW"/>
</dbReference>
<name>A0A561SEN0_9ACTN</name>
<dbReference type="RefSeq" id="WP_246214201.1">
    <property type="nucleotide sequence ID" value="NZ_BAAAMZ010000005.1"/>
</dbReference>
<proteinExistence type="predicted"/>
<dbReference type="SUPFAM" id="SSF52540">
    <property type="entry name" value="P-loop containing nucleoside triphosphate hydrolases"/>
    <property type="match status" value="1"/>
</dbReference>
<comment type="caution">
    <text evidence="1">The sequence shown here is derived from an EMBL/GenBank/DDBJ whole genome shotgun (WGS) entry which is preliminary data.</text>
</comment>
<dbReference type="Gene3D" id="3.40.50.300">
    <property type="entry name" value="P-loop containing nucleotide triphosphate hydrolases"/>
    <property type="match status" value="1"/>
</dbReference>
<evidence type="ECO:0000313" key="1">
    <source>
        <dbReference type="EMBL" id="TWF73297.1"/>
    </source>
</evidence>
<keyword evidence="2" id="KW-1185">Reference proteome</keyword>
<dbReference type="InterPro" id="IPR027417">
    <property type="entry name" value="P-loop_NTPase"/>
</dbReference>
<dbReference type="EMBL" id="VIWT01000006">
    <property type="protein sequence ID" value="TWF73297.1"/>
    <property type="molecule type" value="Genomic_DNA"/>
</dbReference>